<dbReference type="Proteomes" id="UP000268162">
    <property type="component" value="Unassembled WGS sequence"/>
</dbReference>
<sequence length="123" mass="14004">MDPPPETKGEYEALVHNPTSKSAKDAWIYGELREREAQFTDYHSIYVFTGTWNVNGRLPTESLAPWFRAMASDDAAEPEVLVLGFQELDLRAEAYLVYDASKESLWCQAIEDGLGPRASRYRK</sequence>
<dbReference type="SUPFAM" id="SSF56219">
    <property type="entry name" value="DNase I-like"/>
    <property type="match status" value="1"/>
</dbReference>
<organism evidence="1 2">
    <name type="scientific">Dimargaris cristalligena</name>
    <dbReference type="NCBI Taxonomy" id="215637"/>
    <lineage>
        <taxon>Eukaryota</taxon>
        <taxon>Fungi</taxon>
        <taxon>Fungi incertae sedis</taxon>
        <taxon>Zoopagomycota</taxon>
        <taxon>Kickxellomycotina</taxon>
        <taxon>Dimargaritomycetes</taxon>
        <taxon>Dimargaritales</taxon>
        <taxon>Dimargaritaceae</taxon>
        <taxon>Dimargaris</taxon>
    </lineage>
</organism>
<evidence type="ECO:0008006" key="3">
    <source>
        <dbReference type="Google" id="ProtNLM"/>
    </source>
</evidence>
<reference evidence="2" key="1">
    <citation type="journal article" date="2018" name="Nat. Microbiol.">
        <title>Leveraging single-cell genomics to expand the fungal tree of life.</title>
        <authorList>
            <person name="Ahrendt S.R."/>
            <person name="Quandt C.A."/>
            <person name="Ciobanu D."/>
            <person name="Clum A."/>
            <person name="Salamov A."/>
            <person name="Andreopoulos B."/>
            <person name="Cheng J.F."/>
            <person name="Woyke T."/>
            <person name="Pelin A."/>
            <person name="Henrissat B."/>
            <person name="Reynolds N.K."/>
            <person name="Benny G.L."/>
            <person name="Smith M.E."/>
            <person name="James T.Y."/>
            <person name="Grigoriev I.V."/>
        </authorList>
    </citation>
    <scope>NUCLEOTIDE SEQUENCE [LARGE SCALE GENOMIC DNA]</scope>
    <source>
        <strain evidence="2">RSA 468</strain>
    </source>
</reference>
<keyword evidence="2" id="KW-1185">Reference proteome</keyword>
<dbReference type="EMBL" id="ML004392">
    <property type="protein sequence ID" value="RKP33111.1"/>
    <property type="molecule type" value="Genomic_DNA"/>
</dbReference>
<dbReference type="Gene3D" id="3.60.10.10">
    <property type="entry name" value="Endonuclease/exonuclease/phosphatase"/>
    <property type="match status" value="1"/>
</dbReference>
<dbReference type="InterPro" id="IPR036691">
    <property type="entry name" value="Endo/exonu/phosph_ase_sf"/>
</dbReference>
<dbReference type="PANTHER" id="PTHR11200:SF300">
    <property type="entry name" value="TYPE II INOSITOL 1,4,5-TRISPHOSPHATE 5-PHOSPHATASE"/>
    <property type="match status" value="1"/>
</dbReference>
<dbReference type="STRING" id="215637.A0A4P9ZKW4"/>
<evidence type="ECO:0000313" key="2">
    <source>
        <dbReference type="Proteomes" id="UP000268162"/>
    </source>
</evidence>
<gene>
    <name evidence="1" type="ORF">BJ085DRAFT_37049</name>
</gene>
<dbReference type="GO" id="GO:0046856">
    <property type="term" value="P:phosphatidylinositol dephosphorylation"/>
    <property type="evidence" value="ECO:0007669"/>
    <property type="project" value="InterPro"/>
</dbReference>
<dbReference type="AlphaFoldDB" id="A0A4P9ZKW4"/>
<accession>A0A4P9ZKW4</accession>
<dbReference type="InterPro" id="IPR046985">
    <property type="entry name" value="IP5"/>
</dbReference>
<dbReference type="PANTHER" id="PTHR11200">
    <property type="entry name" value="INOSITOL 5-PHOSPHATASE"/>
    <property type="match status" value="1"/>
</dbReference>
<proteinExistence type="predicted"/>
<name>A0A4P9ZKW4_9FUNG</name>
<protein>
    <recommendedName>
        <fullName evidence="3">Endonuclease/exonuclease/phosphatase</fullName>
    </recommendedName>
</protein>
<evidence type="ECO:0000313" key="1">
    <source>
        <dbReference type="EMBL" id="RKP33111.1"/>
    </source>
</evidence>
<feature type="non-terminal residue" evidence="1">
    <location>
        <position position="123"/>
    </location>
</feature>
<dbReference type="GO" id="GO:0004439">
    <property type="term" value="F:phosphatidylinositol-4,5-bisphosphate 5-phosphatase activity"/>
    <property type="evidence" value="ECO:0007669"/>
    <property type="project" value="TreeGrafter"/>
</dbReference>